<gene>
    <name evidence="6" type="primary">msrA_1</name>
    <name evidence="4" type="synonym">msrA</name>
    <name evidence="6" type="ORF">GURASL_01130</name>
</gene>
<dbReference type="Pfam" id="PF01625">
    <property type="entry name" value="PMSR"/>
    <property type="match status" value="1"/>
</dbReference>
<evidence type="ECO:0000256" key="1">
    <source>
        <dbReference type="ARBA" id="ARBA00023002"/>
    </source>
</evidence>
<dbReference type="PANTHER" id="PTHR43774">
    <property type="entry name" value="PEPTIDE METHIONINE SULFOXIDE REDUCTASE"/>
    <property type="match status" value="1"/>
</dbReference>
<dbReference type="EMBL" id="AP027151">
    <property type="protein sequence ID" value="BDV41190.1"/>
    <property type="molecule type" value="Genomic_DNA"/>
</dbReference>
<dbReference type="HAMAP" id="MF_01401">
    <property type="entry name" value="MsrA"/>
    <property type="match status" value="1"/>
</dbReference>
<comment type="function">
    <text evidence="4">Has an important function as a repair enzyme for proteins that have been inactivated by oxidation. Catalyzes the reversible oxidation-reduction of methionine sulfoxide in proteins to methionine.</text>
</comment>
<dbReference type="NCBIfam" id="TIGR00401">
    <property type="entry name" value="msrA"/>
    <property type="match status" value="1"/>
</dbReference>
<feature type="domain" description="Peptide methionine sulphoxide reductase MsrA" evidence="5">
    <location>
        <begin position="38"/>
        <end position="187"/>
    </location>
</feature>
<comment type="similarity">
    <text evidence="4">Belongs to the MsrA Met sulfoxide reductase family.</text>
</comment>
<dbReference type="Gene3D" id="3.30.1060.10">
    <property type="entry name" value="Peptide methionine sulphoxide reductase MsrA"/>
    <property type="match status" value="1"/>
</dbReference>
<dbReference type="InterPro" id="IPR036509">
    <property type="entry name" value="Met_Sox_Rdtase_MsrA_sf"/>
</dbReference>
<sequence length="210" mass="23641">MIRGTVLMMAWLALVLTTMGGVRTARGEAGGVGQGLEKATFAGGCFWCMQPPFDALPGVVSTTVGYTGGSKKNPTYEEVSAGGTGHAESIEVLFDPRRVSYRQLLAVFWHNIDPLTADGQFCDYGHQYRTAIFYHNESQRREAEAAKRALEKARGWKIVTAIEPAGPFYPAEEYHQKYYQKNPFRYRFYRFNCGRDRRLKELWGAEAPAH</sequence>
<keyword evidence="1 4" id="KW-0560">Oxidoreductase</keyword>
<dbReference type="SUPFAM" id="SSF55068">
    <property type="entry name" value="Peptide methionine sulfoxide reductase"/>
    <property type="match status" value="1"/>
</dbReference>
<feature type="active site" evidence="4">
    <location>
        <position position="45"/>
    </location>
</feature>
<evidence type="ECO:0000256" key="3">
    <source>
        <dbReference type="ARBA" id="ARBA00048782"/>
    </source>
</evidence>
<dbReference type="InterPro" id="IPR002569">
    <property type="entry name" value="Met_Sox_Rdtase_MsrA_dom"/>
</dbReference>
<dbReference type="Proteomes" id="UP001317705">
    <property type="component" value="Chromosome"/>
</dbReference>
<keyword evidence="7" id="KW-1185">Reference proteome</keyword>
<evidence type="ECO:0000259" key="5">
    <source>
        <dbReference type="Pfam" id="PF01625"/>
    </source>
</evidence>
<evidence type="ECO:0000313" key="7">
    <source>
        <dbReference type="Proteomes" id="UP001317705"/>
    </source>
</evidence>
<evidence type="ECO:0000313" key="6">
    <source>
        <dbReference type="EMBL" id="BDV41190.1"/>
    </source>
</evidence>
<protein>
    <recommendedName>
        <fullName evidence="4">Peptide methionine sulfoxide reductase MsrA</fullName>
        <shortName evidence="4">Protein-methionine-S-oxide reductase</shortName>
        <ecNumber evidence="4">1.8.4.11</ecNumber>
    </recommendedName>
    <alternativeName>
        <fullName evidence="4">Peptide-methionine (S)-S-oxide reductase</fullName>
        <shortName evidence="4">Peptide Met(O) reductase</shortName>
    </alternativeName>
</protein>
<accession>A0ABN6VT09</accession>
<evidence type="ECO:0000256" key="2">
    <source>
        <dbReference type="ARBA" id="ARBA00047806"/>
    </source>
</evidence>
<reference evidence="6 7" key="1">
    <citation type="submission" date="2022-12" db="EMBL/GenBank/DDBJ databases">
        <title>Polyphasic characterization of Geotalea uranireducens NIT-SL11 newly isolated from a complex of sewage sludge and microbially reduced graphene oxide.</title>
        <authorList>
            <person name="Xie L."/>
            <person name="Yoshida N."/>
            <person name="Meng L."/>
        </authorList>
    </citation>
    <scope>NUCLEOTIDE SEQUENCE [LARGE SCALE GENOMIC DNA]</scope>
    <source>
        <strain evidence="6 7">NIT-SL11</strain>
    </source>
</reference>
<comment type="catalytic activity">
    <reaction evidence="2 4">
        <text>L-methionyl-[protein] + [thioredoxin]-disulfide + H2O = L-methionyl-(S)-S-oxide-[protein] + [thioredoxin]-dithiol</text>
        <dbReference type="Rhea" id="RHEA:14217"/>
        <dbReference type="Rhea" id="RHEA-COMP:10698"/>
        <dbReference type="Rhea" id="RHEA-COMP:10700"/>
        <dbReference type="Rhea" id="RHEA-COMP:12313"/>
        <dbReference type="Rhea" id="RHEA-COMP:12315"/>
        <dbReference type="ChEBI" id="CHEBI:15377"/>
        <dbReference type="ChEBI" id="CHEBI:16044"/>
        <dbReference type="ChEBI" id="CHEBI:29950"/>
        <dbReference type="ChEBI" id="CHEBI:44120"/>
        <dbReference type="ChEBI" id="CHEBI:50058"/>
        <dbReference type="EC" id="1.8.4.11"/>
    </reaction>
</comment>
<dbReference type="EC" id="1.8.4.11" evidence="4"/>
<name>A0ABN6VT09_9BACT</name>
<evidence type="ECO:0000256" key="4">
    <source>
        <dbReference type="HAMAP-Rule" id="MF_01401"/>
    </source>
</evidence>
<proteinExistence type="inferred from homology"/>
<comment type="catalytic activity">
    <reaction evidence="3 4">
        <text>[thioredoxin]-disulfide + L-methionine + H2O = L-methionine (S)-S-oxide + [thioredoxin]-dithiol</text>
        <dbReference type="Rhea" id="RHEA:19993"/>
        <dbReference type="Rhea" id="RHEA-COMP:10698"/>
        <dbReference type="Rhea" id="RHEA-COMP:10700"/>
        <dbReference type="ChEBI" id="CHEBI:15377"/>
        <dbReference type="ChEBI" id="CHEBI:29950"/>
        <dbReference type="ChEBI" id="CHEBI:50058"/>
        <dbReference type="ChEBI" id="CHEBI:57844"/>
        <dbReference type="ChEBI" id="CHEBI:58772"/>
        <dbReference type="EC" id="1.8.4.11"/>
    </reaction>
</comment>
<dbReference type="PANTHER" id="PTHR43774:SF1">
    <property type="entry name" value="PEPTIDE METHIONINE SULFOXIDE REDUCTASE MSRA 2"/>
    <property type="match status" value="1"/>
</dbReference>
<organism evidence="6 7">
    <name type="scientific">Geotalea uraniireducens</name>
    <dbReference type="NCBI Taxonomy" id="351604"/>
    <lineage>
        <taxon>Bacteria</taxon>
        <taxon>Pseudomonadati</taxon>
        <taxon>Thermodesulfobacteriota</taxon>
        <taxon>Desulfuromonadia</taxon>
        <taxon>Geobacterales</taxon>
        <taxon>Geobacteraceae</taxon>
        <taxon>Geotalea</taxon>
    </lineage>
</organism>